<dbReference type="PANTHER" id="PTHR21621">
    <property type="entry name" value="RIBOSOMAL PROTEIN S6 MODIFICATION PROTEIN"/>
    <property type="match status" value="1"/>
</dbReference>
<evidence type="ECO:0000259" key="2">
    <source>
        <dbReference type="PROSITE" id="PS50975"/>
    </source>
</evidence>
<dbReference type="PANTHER" id="PTHR21621:SF0">
    <property type="entry name" value="BETA-CITRYLGLUTAMATE SYNTHASE B-RELATED"/>
    <property type="match status" value="1"/>
</dbReference>
<dbReference type="Pfam" id="PF08443">
    <property type="entry name" value="RimK"/>
    <property type="match status" value="1"/>
</dbReference>
<dbReference type="Pfam" id="PF21068">
    <property type="entry name" value="ATPgraspMvdD"/>
    <property type="match status" value="1"/>
</dbReference>
<name>A0ABY0UDN1_9FLAO</name>
<dbReference type="Gene3D" id="3.30.470.20">
    <property type="entry name" value="ATP-grasp fold, B domain"/>
    <property type="match status" value="1"/>
</dbReference>
<evidence type="ECO:0000313" key="3">
    <source>
        <dbReference type="EMBL" id="SDS49998.1"/>
    </source>
</evidence>
<dbReference type="PROSITE" id="PS50975">
    <property type="entry name" value="ATP_GRASP"/>
    <property type="match status" value="1"/>
</dbReference>
<gene>
    <name evidence="3" type="ORF">SAMN05192545_1510</name>
</gene>
<accession>A0ABY0UDN1</accession>
<dbReference type="SUPFAM" id="SSF56059">
    <property type="entry name" value="Glutathione synthetase ATP-binding domain-like"/>
    <property type="match status" value="1"/>
</dbReference>
<evidence type="ECO:0000256" key="1">
    <source>
        <dbReference type="PROSITE-ProRule" id="PRU00409"/>
    </source>
</evidence>
<dbReference type="EMBL" id="LT629754">
    <property type="protein sequence ID" value="SDS49998.1"/>
    <property type="molecule type" value="Genomic_DNA"/>
</dbReference>
<reference evidence="3 4" key="1">
    <citation type="submission" date="2016-10" db="EMBL/GenBank/DDBJ databases">
        <authorList>
            <person name="Varghese N."/>
            <person name="Submissions S."/>
        </authorList>
    </citation>
    <scope>NUCLEOTIDE SEQUENCE [LARGE SCALE GENOMIC DNA]</scope>
    <source>
        <strain evidence="3 4">MAR_2009_60</strain>
    </source>
</reference>
<sequence>MTKVLIISNKSDITSDFIVKSLNEKSIEFYRFNTEELTKSVTFSLNFSTNSYQITDSKIGKSFDLQEFTSVYYRRPELPVFNSSELSVGEINFIRNEFIYTLEGFYKLLRNAYWISPLYSIREAENKIYQLDLAKSMGFTIPNSIITNSYEQVSLFFKENKEECIIKPIKSGLIEDDTESKVVFTSILKSIPENTEKISSSTNYLQSHILKKGDIRVIVVGNKIFATLIHSQENSKTKTDWRKGEMNLKHEKINLPEEINIKCIALLQALKLKYGAIDFILDDNGNYIFLEINPNGQWAWIEKQTGYNITQEIVNLLQYETF</sequence>
<dbReference type="InterPro" id="IPR011761">
    <property type="entry name" value="ATP-grasp"/>
</dbReference>
<keyword evidence="4" id="KW-1185">Reference proteome</keyword>
<dbReference type="Proteomes" id="UP000199574">
    <property type="component" value="Chromosome I"/>
</dbReference>
<dbReference type="InterPro" id="IPR013651">
    <property type="entry name" value="ATP-grasp_RimK-type"/>
</dbReference>
<keyword evidence="1" id="KW-0067">ATP-binding</keyword>
<keyword evidence="1" id="KW-0547">Nucleotide-binding</keyword>
<evidence type="ECO:0000313" key="4">
    <source>
        <dbReference type="Proteomes" id="UP000199574"/>
    </source>
</evidence>
<protein>
    <submittedName>
        <fullName evidence="3">RimK-like ATP-grasp domain-containing protein</fullName>
    </submittedName>
</protein>
<dbReference type="RefSeq" id="WP_091604491.1">
    <property type="nucleotide sequence ID" value="NZ_LT629754.1"/>
</dbReference>
<dbReference type="GeneID" id="90590922"/>
<dbReference type="InterPro" id="IPR048936">
    <property type="entry name" value="MvdD-like_ATPgrasp"/>
</dbReference>
<organism evidence="3 4">
    <name type="scientific">Maribacter dokdonensis</name>
    <dbReference type="NCBI Taxonomy" id="320912"/>
    <lineage>
        <taxon>Bacteria</taxon>
        <taxon>Pseudomonadati</taxon>
        <taxon>Bacteroidota</taxon>
        <taxon>Flavobacteriia</taxon>
        <taxon>Flavobacteriales</taxon>
        <taxon>Flavobacteriaceae</taxon>
        <taxon>Maribacter</taxon>
    </lineage>
</organism>
<proteinExistence type="predicted"/>
<feature type="domain" description="ATP-grasp" evidence="2">
    <location>
        <begin position="131"/>
        <end position="318"/>
    </location>
</feature>